<keyword evidence="1" id="KW-1133">Transmembrane helix</keyword>
<dbReference type="AlphaFoldDB" id="A0A0W0XKZ8"/>
<dbReference type="STRING" id="45073.Lqui_2657"/>
<reference evidence="2 3" key="1">
    <citation type="submission" date="2015-11" db="EMBL/GenBank/DDBJ databases">
        <title>Genomic analysis of 38 Legionella species identifies large and diverse effector repertoires.</title>
        <authorList>
            <person name="Burstein D."/>
            <person name="Amaro F."/>
            <person name="Zusman T."/>
            <person name="Lifshitz Z."/>
            <person name="Cohen O."/>
            <person name="Gilbert J.A."/>
            <person name="Pupko T."/>
            <person name="Shuman H.A."/>
            <person name="Segal G."/>
        </authorList>
    </citation>
    <scope>NUCLEOTIDE SEQUENCE [LARGE SCALE GENOMIC DNA]</scope>
    <source>
        <strain evidence="2 3">CDC#1442-AUS-E</strain>
    </source>
</reference>
<accession>A0A0W0XKZ8</accession>
<keyword evidence="1" id="KW-0812">Transmembrane</keyword>
<dbReference type="EMBL" id="LNYS01000025">
    <property type="protein sequence ID" value="KTD45186.1"/>
    <property type="molecule type" value="Genomic_DNA"/>
</dbReference>
<evidence type="ECO:0000313" key="3">
    <source>
        <dbReference type="Proteomes" id="UP000054618"/>
    </source>
</evidence>
<evidence type="ECO:0000256" key="1">
    <source>
        <dbReference type="SAM" id="Phobius"/>
    </source>
</evidence>
<dbReference type="Proteomes" id="UP000054618">
    <property type="component" value="Unassembled WGS sequence"/>
</dbReference>
<proteinExistence type="predicted"/>
<organism evidence="2 3">
    <name type="scientific">Legionella quinlivanii</name>
    <dbReference type="NCBI Taxonomy" id="45073"/>
    <lineage>
        <taxon>Bacteria</taxon>
        <taxon>Pseudomonadati</taxon>
        <taxon>Pseudomonadota</taxon>
        <taxon>Gammaproteobacteria</taxon>
        <taxon>Legionellales</taxon>
        <taxon>Legionellaceae</taxon>
        <taxon>Legionella</taxon>
    </lineage>
</organism>
<feature type="transmembrane region" description="Helical" evidence="1">
    <location>
        <begin position="551"/>
        <end position="574"/>
    </location>
</feature>
<comment type="caution">
    <text evidence="2">The sequence shown here is derived from an EMBL/GenBank/DDBJ whole genome shotgun (WGS) entry which is preliminary data.</text>
</comment>
<protein>
    <submittedName>
        <fullName evidence="2">Uncharacterized protein</fullName>
    </submittedName>
</protein>
<evidence type="ECO:0000313" key="2">
    <source>
        <dbReference type="EMBL" id="KTD45186.1"/>
    </source>
</evidence>
<dbReference type="PATRIC" id="fig|45073.5.peg.2824"/>
<gene>
    <name evidence="2" type="ORF">Lqui_2657</name>
</gene>
<name>A0A0W0XKZ8_9GAMM</name>
<keyword evidence="3" id="KW-1185">Reference proteome</keyword>
<sequence length="631" mass="71253">MRKNSTIGFLIFGAIMPNPIPEVPLSDYDPFIHGTTSAALALMSKTNFQLMPIMKMIDDFQVAPMGGELTRGGYEFIGFELVQKEKIGAISFGNLKTGEYNLKEVTGGYTQFVPPTKTAVLNNFRNLLNRPIVGAELNLLLIYFTRARQMHQSLDQIITKNELNSLKQRLQAITQFYYFVQLLGTYIFPDFEAIEKAILPPSSLTKRDITDAVYSFLNFEGLIQKIIDSRMDIKSILLNPTADNLENALGLLQLPDKLTIKSGVCGDIKDIELPVTQFFSLARPSASKKSPAFKRSHFVYLAQNKSGDGINNVLENFLSQKLNADFFVNMAKDAQSYVSALEDRIRVLNKLADTPQAQFELTVNQKTLLDSTYPIIFVSESDLIKPHCKEYRSTAPLKLGEDIRMIATDNREHREQIRTYLRQHQLNPVQVVLFSDLEKVISDRSALPLSIDSQPLRAMLAKTKAGKHGPLFYNLYALLDDLNEKRNKFRYKNSQVFATIDRLLSEMDTAMAEAFSRDKPLTKNTIHTFCTKGKSLIEREKPVLEQHRGCMGIVDTVLTIFTSLIVFYPAVYLYQKNNNITYNFFNTDSGTKAKDTMAELDRLMGAADDFPDGEHATLSEMTIICSYANAD</sequence>
<keyword evidence="1" id="KW-0472">Membrane</keyword>